<evidence type="ECO:0000313" key="5">
    <source>
        <dbReference type="Proteomes" id="UP001187682"/>
    </source>
</evidence>
<feature type="domain" description="DUF7492" evidence="3">
    <location>
        <begin position="28"/>
        <end position="282"/>
    </location>
</feature>
<accession>A0AAE8MZ63</accession>
<dbReference type="AlphaFoldDB" id="A0AAE8MZ63"/>
<evidence type="ECO:0000313" key="4">
    <source>
        <dbReference type="EMBL" id="SPO02349.1"/>
    </source>
</evidence>
<proteinExistence type="predicted"/>
<evidence type="ECO:0000256" key="2">
    <source>
        <dbReference type="SAM" id="SignalP"/>
    </source>
</evidence>
<dbReference type="EMBL" id="ONZQ02000006">
    <property type="protein sequence ID" value="SPO02349.1"/>
    <property type="molecule type" value="Genomic_DNA"/>
</dbReference>
<keyword evidence="5" id="KW-1185">Reference proteome</keyword>
<feature type="compositionally biased region" description="Low complexity" evidence="1">
    <location>
        <begin position="373"/>
        <end position="397"/>
    </location>
</feature>
<reference evidence="4" key="1">
    <citation type="submission" date="2018-03" db="EMBL/GenBank/DDBJ databases">
        <authorList>
            <person name="Guldener U."/>
        </authorList>
    </citation>
    <scope>NUCLEOTIDE SEQUENCE</scope>
</reference>
<sequence length="451" mass="47532">MSSIKTPFSRMASAAALVVFLAGTITPANAHTWVEQVRRIASNGTFTGNPGYSRGMIARGTPGFADDNLVYLLPPNGRGAGGILDTDKIARFSKNDYTSDLPRLSASPGEFIALRYQENGHVSLPDAPPNKPLNRGTVFIYGTDDASDDDTLLDIHRVWNTEGTGGDKRGKLIATRNYDDGQCSQRNGGPISTSRGKKFAKGNDPLQGDDLWCQVDVLIPEDVKPGSTYTMYWVWDWPTLAPELVQASKNGIFPTQGEGVVVPQLYTSAVDIDIASTNVIDAVGNLLFSQSDLSTYAEGQDPTNRAIKKQLEEMFLVSPEDGVEKPDNGAEKPGSGGDSGNGDDSSSDGGKITSRPSATKTASDAPAATAIGSDAPSSDAPSSDAPSSDAPIATQAPVTVTVTLEPTTLVTIVTKTVNAVSAPTPTPDEGGLPDDGLLKAKPSRRWARGLY</sequence>
<evidence type="ECO:0000256" key="1">
    <source>
        <dbReference type="SAM" id="MobiDB-lite"/>
    </source>
</evidence>
<feature type="region of interest" description="Disordered" evidence="1">
    <location>
        <begin position="416"/>
        <end position="451"/>
    </location>
</feature>
<dbReference type="InterPro" id="IPR055915">
    <property type="entry name" value="DUF7492"/>
</dbReference>
<feature type="signal peptide" evidence="2">
    <location>
        <begin position="1"/>
        <end position="30"/>
    </location>
</feature>
<comment type="caution">
    <text evidence="4">The sequence shown here is derived from an EMBL/GenBank/DDBJ whole genome shotgun (WGS) entry which is preliminary data.</text>
</comment>
<evidence type="ECO:0000259" key="3">
    <source>
        <dbReference type="Pfam" id="PF24320"/>
    </source>
</evidence>
<dbReference type="Pfam" id="PF24320">
    <property type="entry name" value="DUF7492"/>
    <property type="match status" value="1"/>
</dbReference>
<feature type="compositionally biased region" description="Basic residues" evidence="1">
    <location>
        <begin position="441"/>
        <end position="451"/>
    </location>
</feature>
<protein>
    <recommendedName>
        <fullName evidence="3">DUF7492 domain-containing protein</fullName>
    </recommendedName>
</protein>
<feature type="chain" id="PRO_5042228276" description="DUF7492 domain-containing protein" evidence="2">
    <location>
        <begin position="31"/>
        <end position="451"/>
    </location>
</feature>
<name>A0AAE8MZ63_9PEZI</name>
<feature type="region of interest" description="Disordered" evidence="1">
    <location>
        <begin position="320"/>
        <end position="397"/>
    </location>
</feature>
<organism evidence="4 5">
    <name type="scientific">Cephalotrichum gorgonifer</name>
    <dbReference type="NCBI Taxonomy" id="2041049"/>
    <lineage>
        <taxon>Eukaryota</taxon>
        <taxon>Fungi</taxon>
        <taxon>Dikarya</taxon>
        <taxon>Ascomycota</taxon>
        <taxon>Pezizomycotina</taxon>
        <taxon>Sordariomycetes</taxon>
        <taxon>Hypocreomycetidae</taxon>
        <taxon>Microascales</taxon>
        <taxon>Microascaceae</taxon>
        <taxon>Cephalotrichum</taxon>
    </lineage>
</organism>
<keyword evidence="2" id="KW-0732">Signal</keyword>
<dbReference type="Proteomes" id="UP001187682">
    <property type="component" value="Unassembled WGS sequence"/>
</dbReference>
<gene>
    <name evidence="4" type="ORF">DNG_05022</name>
</gene>